<dbReference type="SUPFAM" id="SSF55729">
    <property type="entry name" value="Acyl-CoA N-acyltransferases (Nat)"/>
    <property type="match status" value="1"/>
</dbReference>
<evidence type="ECO:0000313" key="3">
    <source>
        <dbReference type="Proteomes" id="UP000590749"/>
    </source>
</evidence>
<feature type="domain" description="N-acetyltransferase" evidence="1">
    <location>
        <begin position="13"/>
        <end position="158"/>
    </location>
</feature>
<evidence type="ECO:0000313" key="2">
    <source>
        <dbReference type="EMBL" id="MBB3098512.1"/>
    </source>
</evidence>
<dbReference type="InterPro" id="IPR016181">
    <property type="entry name" value="Acyl_CoA_acyltransferase"/>
</dbReference>
<dbReference type="PANTHER" id="PTHR39173:SF1">
    <property type="entry name" value="ACETYLTRANSFERASE"/>
    <property type="match status" value="1"/>
</dbReference>
<evidence type="ECO:0000259" key="1">
    <source>
        <dbReference type="PROSITE" id="PS51186"/>
    </source>
</evidence>
<dbReference type="RefSeq" id="WP_183224595.1">
    <property type="nucleotide sequence ID" value="NZ_BMPW01000017.1"/>
</dbReference>
<comment type="caution">
    <text evidence="2">The sequence shown here is derived from an EMBL/GenBank/DDBJ whole genome shotgun (WGS) entry which is preliminary data.</text>
</comment>
<dbReference type="Pfam" id="PF13302">
    <property type="entry name" value="Acetyltransf_3"/>
    <property type="match status" value="1"/>
</dbReference>
<dbReference type="PANTHER" id="PTHR39173">
    <property type="entry name" value="ACETYLTRANSFERASE"/>
    <property type="match status" value="1"/>
</dbReference>
<accession>A0A7W5AM06</accession>
<name>A0A7W5AM06_9ACTN</name>
<organism evidence="2 3">
    <name type="scientific">Actinoplanes campanulatus</name>
    <dbReference type="NCBI Taxonomy" id="113559"/>
    <lineage>
        <taxon>Bacteria</taxon>
        <taxon>Bacillati</taxon>
        <taxon>Actinomycetota</taxon>
        <taxon>Actinomycetes</taxon>
        <taxon>Micromonosporales</taxon>
        <taxon>Micromonosporaceae</taxon>
        <taxon>Actinoplanes</taxon>
    </lineage>
</organism>
<dbReference type="CDD" id="cd04301">
    <property type="entry name" value="NAT_SF"/>
    <property type="match status" value="1"/>
</dbReference>
<dbReference type="PROSITE" id="PS51186">
    <property type="entry name" value="GNAT"/>
    <property type="match status" value="1"/>
</dbReference>
<keyword evidence="3" id="KW-1185">Reference proteome</keyword>
<dbReference type="Gene3D" id="3.40.630.30">
    <property type="match status" value="1"/>
</dbReference>
<dbReference type="AlphaFoldDB" id="A0A7W5AM06"/>
<dbReference type="Proteomes" id="UP000590749">
    <property type="component" value="Unassembled WGS sequence"/>
</dbReference>
<proteinExistence type="predicted"/>
<dbReference type="GO" id="GO:0016747">
    <property type="term" value="F:acyltransferase activity, transferring groups other than amino-acyl groups"/>
    <property type="evidence" value="ECO:0007669"/>
    <property type="project" value="InterPro"/>
</dbReference>
<sequence>MPSLIPPTTRMHTAFLDCRHDWGPGLHEDGFGITATDDVDTPDGFTTWIHRITGHDHPATPRWITEDGQILGAITLQHHHNPRTGHIGYGVRPTARGRGLATWALAETLTLAQALGLDRVLLLCLTENSASARTIERNGGTLTTDDGHLRHYWITLAPAPE</sequence>
<gene>
    <name evidence="2" type="ORF">FHR83_006211</name>
</gene>
<protein>
    <submittedName>
        <fullName evidence="2">Putative acetyltransferase</fullName>
    </submittedName>
</protein>
<reference evidence="2 3" key="1">
    <citation type="submission" date="2020-08" db="EMBL/GenBank/DDBJ databases">
        <title>Genomic Encyclopedia of Type Strains, Phase III (KMG-III): the genomes of soil and plant-associated and newly described type strains.</title>
        <authorList>
            <person name="Whitman W."/>
        </authorList>
    </citation>
    <scope>NUCLEOTIDE SEQUENCE [LARGE SCALE GENOMIC DNA]</scope>
    <source>
        <strain evidence="2 3">CECT 3287</strain>
    </source>
</reference>
<keyword evidence="2" id="KW-0808">Transferase</keyword>
<dbReference type="InterPro" id="IPR000182">
    <property type="entry name" value="GNAT_dom"/>
</dbReference>
<dbReference type="EMBL" id="JACHXF010000015">
    <property type="protein sequence ID" value="MBB3098512.1"/>
    <property type="molecule type" value="Genomic_DNA"/>
</dbReference>